<sequence>MKAGWNEKLGGYVKIAVVGPGGNQFLNDCMEKRLPVWDIRRVSESSFTCSLPLSRVKEARAILKGTKTKIRFIEKKGTPFLVKKLWKRNGIIIGLTSFLAILLLLSNMVWNINVTGANAKTEYELRKAAAAIGVKKGKLIFFLPDARQLQKKLTDQMDNVTWIGVTQKGTAYHFQVVEKELPYKPPVHGPQHLVAAKDAVIHDLFVEKGQPLIRVNDSVKKGSLLVSGYIGKDKHAKLVSAKGKVMGEVWYQSQVEIPLSTTFSTYTGKKTDHHFISFGKLPVPVWGFSKDDYKHSTKSRDEKNVRFLKWEIPVSYVKEQVRETDGVKREYSAEEAEKVARHMASQDLLKKLPEGAEILEEKVWRKSLSDGKVKLTMLYLVIENIASVQPIPIQQGE</sequence>
<gene>
    <name evidence="2" type="primary">yqfD</name>
    <name evidence="2" type="ORF">CGZ90_08675</name>
</gene>
<evidence type="ECO:0000313" key="3">
    <source>
        <dbReference type="Proteomes" id="UP000215059"/>
    </source>
</evidence>
<dbReference type="Pfam" id="PF06898">
    <property type="entry name" value="YqfD"/>
    <property type="match status" value="1"/>
</dbReference>
<reference evidence="2 3" key="1">
    <citation type="submission" date="2017-07" db="EMBL/GenBank/DDBJ databases">
        <title>Fictibacillus sp. nov. GDSW-R2A3 Genome sequencing and assembly.</title>
        <authorList>
            <person name="Mayilraj S."/>
        </authorList>
    </citation>
    <scope>NUCLEOTIDE SEQUENCE [LARGE SCALE GENOMIC DNA]</scope>
    <source>
        <strain evidence="2 3">GDSW-R2A3</strain>
    </source>
</reference>
<evidence type="ECO:0000313" key="2">
    <source>
        <dbReference type="EMBL" id="OYD57955.1"/>
    </source>
</evidence>
<dbReference type="AlphaFoldDB" id="A0A235FB15"/>
<dbReference type="OrthoDB" id="1640349at2"/>
<dbReference type="EMBL" id="NOII01000002">
    <property type="protein sequence ID" value="OYD57955.1"/>
    <property type="molecule type" value="Genomic_DNA"/>
</dbReference>
<proteinExistence type="predicted"/>
<organism evidence="2 3">
    <name type="scientific">Fictibacillus aquaticus</name>
    <dbReference type="NCBI Taxonomy" id="2021314"/>
    <lineage>
        <taxon>Bacteria</taxon>
        <taxon>Bacillati</taxon>
        <taxon>Bacillota</taxon>
        <taxon>Bacilli</taxon>
        <taxon>Bacillales</taxon>
        <taxon>Fictibacillaceae</taxon>
        <taxon>Fictibacillus</taxon>
    </lineage>
</organism>
<accession>A0A235FB15</accession>
<feature type="transmembrane region" description="Helical" evidence="1">
    <location>
        <begin position="90"/>
        <end position="110"/>
    </location>
</feature>
<name>A0A235FB15_9BACL</name>
<keyword evidence="1" id="KW-1133">Transmembrane helix</keyword>
<dbReference type="RefSeq" id="WP_094251988.1">
    <property type="nucleotide sequence ID" value="NZ_JBHLXL010000001.1"/>
</dbReference>
<dbReference type="NCBIfam" id="TIGR02876">
    <property type="entry name" value="spore_yqfD"/>
    <property type="match status" value="1"/>
</dbReference>
<protein>
    <submittedName>
        <fullName evidence="2">Sporulation protein YqfD</fullName>
    </submittedName>
</protein>
<evidence type="ECO:0000256" key="1">
    <source>
        <dbReference type="SAM" id="Phobius"/>
    </source>
</evidence>
<keyword evidence="3" id="KW-1185">Reference proteome</keyword>
<dbReference type="InterPro" id="IPR010690">
    <property type="entry name" value="YqfD"/>
</dbReference>
<keyword evidence="1" id="KW-0472">Membrane</keyword>
<dbReference type="Proteomes" id="UP000215059">
    <property type="component" value="Unassembled WGS sequence"/>
</dbReference>
<dbReference type="PIRSF" id="PIRSF029895">
    <property type="entry name" value="SpoIV"/>
    <property type="match status" value="1"/>
</dbReference>
<keyword evidence="1" id="KW-0812">Transmembrane</keyword>
<comment type="caution">
    <text evidence="2">The sequence shown here is derived from an EMBL/GenBank/DDBJ whole genome shotgun (WGS) entry which is preliminary data.</text>
</comment>